<evidence type="ECO:0000313" key="2">
    <source>
        <dbReference type="EMBL" id="MBY6321406.1"/>
    </source>
</evidence>
<keyword evidence="1" id="KW-0472">Membrane</keyword>
<accession>A0ABS7NTQ7</accession>
<dbReference type="EMBL" id="JABUKG010000010">
    <property type="protein sequence ID" value="MBY6321406.1"/>
    <property type="molecule type" value="Genomic_DNA"/>
</dbReference>
<gene>
    <name evidence="2" type="ORF">HQ605_11275</name>
</gene>
<proteinExistence type="predicted"/>
<feature type="transmembrane region" description="Helical" evidence="1">
    <location>
        <begin position="87"/>
        <end position="108"/>
    </location>
</feature>
<feature type="transmembrane region" description="Helical" evidence="1">
    <location>
        <begin position="7"/>
        <end position="29"/>
    </location>
</feature>
<protein>
    <recommendedName>
        <fullName evidence="4">Lipoprotein</fullName>
    </recommendedName>
</protein>
<sequence>MTRLYGAGVAHAAVMVVSFVLAGAAVWGLGVEGLWNPDRWWQSVAVWFVGAAVLHDLVLYPLYSLADRASLPTRSRTVRRVPIRQHIRVPVLAAALTLLIFFPGILNTDDAAIIAATGMDRDPYLERWLWLTAAMIAASVAVFLLRVLLAGVRPRSAGAEDEHHPRGPSSRI</sequence>
<evidence type="ECO:0000313" key="3">
    <source>
        <dbReference type="Proteomes" id="UP001520140"/>
    </source>
</evidence>
<evidence type="ECO:0008006" key="4">
    <source>
        <dbReference type="Google" id="ProtNLM"/>
    </source>
</evidence>
<dbReference type="RefSeq" id="WP_069972966.1">
    <property type="nucleotide sequence ID" value="NZ_CP135915.1"/>
</dbReference>
<organism evidence="2 3">
    <name type="scientific">Rhodococcoides kroppenstedtii</name>
    <dbReference type="NCBI Taxonomy" id="293050"/>
    <lineage>
        <taxon>Bacteria</taxon>
        <taxon>Bacillati</taxon>
        <taxon>Actinomycetota</taxon>
        <taxon>Actinomycetes</taxon>
        <taxon>Mycobacteriales</taxon>
        <taxon>Nocardiaceae</taxon>
        <taxon>Rhodococcoides</taxon>
    </lineage>
</organism>
<evidence type="ECO:0000256" key="1">
    <source>
        <dbReference type="SAM" id="Phobius"/>
    </source>
</evidence>
<name>A0ABS7NTQ7_9NOCA</name>
<keyword evidence="1" id="KW-0812">Transmembrane</keyword>
<feature type="transmembrane region" description="Helical" evidence="1">
    <location>
        <begin position="128"/>
        <end position="149"/>
    </location>
</feature>
<dbReference type="Proteomes" id="UP001520140">
    <property type="component" value="Unassembled WGS sequence"/>
</dbReference>
<comment type="caution">
    <text evidence="2">The sequence shown here is derived from an EMBL/GenBank/DDBJ whole genome shotgun (WGS) entry which is preliminary data.</text>
</comment>
<keyword evidence="1" id="KW-1133">Transmembrane helix</keyword>
<keyword evidence="3" id="KW-1185">Reference proteome</keyword>
<reference evidence="2 3" key="1">
    <citation type="submission" date="2020-06" db="EMBL/GenBank/DDBJ databases">
        <title>Taxonomy, biology and ecology of Rhodococcus bacteria occurring in California pistachio and other woody hosts as revealed by genome sequence analyses.</title>
        <authorList>
            <person name="Gai Y."/>
            <person name="Riely B."/>
        </authorList>
    </citation>
    <scope>NUCLEOTIDE SEQUENCE [LARGE SCALE GENOMIC DNA]</scope>
    <source>
        <strain evidence="2 3">BP-284</strain>
    </source>
</reference>
<feature type="transmembrane region" description="Helical" evidence="1">
    <location>
        <begin position="44"/>
        <end position="66"/>
    </location>
</feature>